<comment type="similarity">
    <text evidence="2 14">Belongs to the NTE family.</text>
</comment>
<evidence type="ECO:0000313" key="19">
    <source>
        <dbReference type="Proteomes" id="UP000005220"/>
    </source>
</evidence>
<dbReference type="GO" id="GO:0004622">
    <property type="term" value="F:phosphatidylcholine lysophospholipase activity"/>
    <property type="evidence" value="ECO:0007669"/>
    <property type="project" value="UniProtKB-EC"/>
</dbReference>
<dbReference type="GO" id="GO:0005789">
    <property type="term" value="C:endoplasmic reticulum membrane"/>
    <property type="evidence" value="ECO:0007669"/>
    <property type="project" value="UniProtKB-SubCell"/>
</dbReference>
<evidence type="ECO:0000256" key="10">
    <source>
        <dbReference type="ARBA" id="ARBA00022989"/>
    </source>
</evidence>
<feature type="domain" description="PNPLA" evidence="17">
    <location>
        <begin position="1288"/>
        <end position="1452"/>
    </location>
</feature>
<evidence type="ECO:0000256" key="2">
    <source>
        <dbReference type="ARBA" id="ARBA00006636"/>
    </source>
</evidence>
<dbReference type="GeneID" id="13883462"/>
<evidence type="ECO:0000256" key="12">
    <source>
        <dbReference type="ARBA" id="ARBA00023136"/>
    </source>
</evidence>
<dbReference type="InParanoid" id="H2AZM5"/>
<evidence type="ECO:0000256" key="8">
    <source>
        <dbReference type="ARBA" id="ARBA00022824"/>
    </source>
</evidence>
<keyword evidence="9 13" id="KW-0442">Lipid degradation</keyword>
<dbReference type="STRING" id="1071382.H2AZM5"/>
<keyword evidence="10 14" id="KW-1133">Transmembrane helix</keyword>
<feature type="short sequence motif" description="GXSXG" evidence="13">
    <location>
        <begin position="1319"/>
        <end position="1323"/>
    </location>
</feature>
<evidence type="ECO:0000256" key="15">
    <source>
        <dbReference type="SAM" id="MobiDB-lite"/>
    </source>
</evidence>
<dbReference type="InterPro" id="IPR014710">
    <property type="entry name" value="RmlC-like_jellyroll"/>
</dbReference>
<feature type="short sequence motif" description="GXGXXG" evidence="13">
    <location>
        <begin position="1292"/>
        <end position="1297"/>
    </location>
</feature>
<evidence type="ECO:0000256" key="13">
    <source>
        <dbReference type="PROSITE-ProRule" id="PRU01161"/>
    </source>
</evidence>
<dbReference type="OrthoDB" id="421051at2759"/>
<dbReference type="PANTHER" id="PTHR14226:SF29">
    <property type="entry name" value="NEUROPATHY TARGET ESTERASE SWS"/>
    <property type="match status" value="1"/>
</dbReference>
<dbReference type="FunCoup" id="H2AZM5">
    <property type="interactions" value="147"/>
</dbReference>
<dbReference type="PROSITE" id="PS01237">
    <property type="entry name" value="UPF0028"/>
    <property type="match status" value="1"/>
</dbReference>
<evidence type="ECO:0000256" key="5">
    <source>
        <dbReference type="ARBA" id="ARBA00022692"/>
    </source>
</evidence>
<dbReference type="EMBL" id="HE650829">
    <property type="protein sequence ID" value="CCF59825.1"/>
    <property type="molecule type" value="Genomic_DNA"/>
</dbReference>
<proteinExistence type="inferred from homology"/>
<evidence type="ECO:0000313" key="18">
    <source>
        <dbReference type="EMBL" id="CCF59825.1"/>
    </source>
</evidence>
<dbReference type="Proteomes" id="UP000005220">
    <property type="component" value="Chromosome 9"/>
</dbReference>
<evidence type="ECO:0000256" key="3">
    <source>
        <dbReference type="ARBA" id="ARBA00013274"/>
    </source>
</evidence>
<feature type="short sequence motif" description="DGA/G" evidence="13">
    <location>
        <begin position="1439"/>
        <end position="1441"/>
    </location>
</feature>
<dbReference type="Gene3D" id="2.60.120.10">
    <property type="entry name" value="Jelly Rolls"/>
    <property type="match status" value="3"/>
</dbReference>
<feature type="region of interest" description="Disordered" evidence="15">
    <location>
        <begin position="487"/>
        <end position="524"/>
    </location>
</feature>
<dbReference type="InterPro" id="IPR018490">
    <property type="entry name" value="cNMP-bd_dom_sf"/>
</dbReference>
<evidence type="ECO:0000256" key="4">
    <source>
        <dbReference type="ARBA" id="ARBA00018317"/>
    </source>
</evidence>
<dbReference type="PROSITE" id="PS51635">
    <property type="entry name" value="PNPLA"/>
    <property type="match status" value="1"/>
</dbReference>
<evidence type="ECO:0000256" key="14">
    <source>
        <dbReference type="RuleBase" id="RU362043"/>
    </source>
</evidence>
<feature type="domain" description="Cyclic nucleotide-binding" evidence="16">
    <location>
        <begin position="738"/>
        <end position="842"/>
    </location>
</feature>
<dbReference type="FunFam" id="3.40.1090.10:FF:000013">
    <property type="entry name" value="Lysophospholipase NTE1"/>
    <property type="match status" value="1"/>
</dbReference>
<dbReference type="PANTHER" id="PTHR14226">
    <property type="entry name" value="NEUROPATHY TARGET ESTERASE/SWISS CHEESE D.MELANOGASTER"/>
    <property type="match status" value="1"/>
</dbReference>
<dbReference type="InterPro" id="IPR001423">
    <property type="entry name" value="LysoPLipase_patatin_CS"/>
</dbReference>
<evidence type="ECO:0000256" key="1">
    <source>
        <dbReference type="ARBA" id="ARBA00004586"/>
    </source>
</evidence>
<dbReference type="InterPro" id="IPR016035">
    <property type="entry name" value="Acyl_Trfase/lysoPLipase"/>
</dbReference>
<keyword evidence="19" id="KW-1185">Reference proteome</keyword>
<dbReference type="Pfam" id="PF00027">
    <property type="entry name" value="cNMP_binding"/>
    <property type="match status" value="1"/>
</dbReference>
<dbReference type="RefSeq" id="XP_003958960.1">
    <property type="nucleotide sequence ID" value="XM_003958911.1"/>
</dbReference>
<dbReference type="InterPro" id="IPR056556">
    <property type="entry name" value="NTE1_P-loop_dom"/>
</dbReference>
<gene>
    <name evidence="18" type="primary">KAFR0I00440</name>
    <name evidence="18" type="ORF">KAFR_0I00440</name>
</gene>
<keyword evidence="6" id="KW-0677">Repeat</keyword>
<evidence type="ECO:0000256" key="11">
    <source>
        <dbReference type="ARBA" id="ARBA00023098"/>
    </source>
</evidence>
<reference evidence="18 19" key="1">
    <citation type="journal article" date="2011" name="Proc. Natl. Acad. Sci. U.S.A.">
        <title>Evolutionary erosion of yeast sex chromosomes by mating-type switching accidents.</title>
        <authorList>
            <person name="Gordon J.L."/>
            <person name="Armisen D."/>
            <person name="Proux-Wera E."/>
            <person name="Oheigeartaigh S.S."/>
            <person name="Byrne K.P."/>
            <person name="Wolfe K.H."/>
        </authorList>
    </citation>
    <scope>NUCLEOTIDE SEQUENCE [LARGE SCALE GENOMIC DNA]</scope>
    <source>
        <strain evidence="19">ATCC 22294 / BCRC 22015 / CBS 2517 / CECT 1963 / NBRC 1671 / NRRL Y-8276</strain>
    </source>
</reference>
<dbReference type="InterPro" id="IPR002641">
    <property type="entry name" value="PNPLA_dom"/>
</dbReference>
<dbReference type="SUPFAM" id="SSF51206">
    <property type="entry name" value="cAMP-binding domain-like"/>
    <property type="match status" value="3"/>
</dbReference>
<keyword evidence="12 14" id="KW-0472">Membrane</keyword>
<feature type="active site" description="Proton acceptor" evidence="13">
    <location>
        <position position="1439"/>
    </location>
</feature>
<comment type="function">
    <text evidence="14">Intracellular phospholipase B that catalyzes the double deacylation of phosphatidylcholine (PC) to glycerophosphocholine (GroPCho). Plays an important role in membrane lipid homeostasis.</text>
</comment>
<dbReference type="Pfam" id="PF01734">
    <property type="entry name" value="Patatin"/>
    <property type="match status" value="1"/>
</dbReference>
<keyword evidence="7 13" id="KW-0378">Hydrolase</keyword>
<dbReference type="EC" id="3.1.1.5" evidence="3 14"/>
<dbReference type="SMART" id="SM00100">
    <property type="entry name" value="cNMP"/>
    <property type="match status" value="1"/>
</dbReference>
<feature type="transmembrane region" description="Helical" evidence="14">
    <location>
        <begin position="75"/>
        <end position="95"/>
    </location>
</feature>
<keyword evidence="5 14" id="KW-0812">Transmembrane</keyword>
<dbReference type="FunFam" id="3.40.1090.10:FF:000007">
    <property type="entry name" value="Lysophospholipase NTE1"/>
    <property type="match status" value="1"/>
</dbReference>
<dbReference type="SUPFAM" id="SSF52151">
    <property type="entry name" value="FabD/lysophospholipase-like"/>
    <property type="match status" value="1"/>
</dbReference>
<dbReference type="InterPro" id="IPR000595">
    <property type="entry name" value="cNMP-bd_dom"/>
</dbReference>
<comment type="subcellular location">
    <subcellularLocation>
        <location evidence="1 14">Endoplasmic reticulum membrane</location>
    </subcellularLocation>
</comment>
<feature type="active site" description="Nucleophile" evidence="13">
    <location>
        <position position="1321"/>
    </location>
</feature>
<dbReference type="HOGENOM" id="CLU_000960_1_1_1"/>
<evidence type="ECO:0000259" key="16">
    <source>
        <dbReference type="PROSITE" id="PS50042"/>
    </source>
</evidence>
<dbReference type="InterPro" id="IPR050301">
    <property type="entry name" value="NTE"/>
</dbReference>
<dbReference type="Gene3D" id="3.40.1090.10">
    <property type="entry name" value="Cytosolic phospholipase A2 catalytic domain"/>
    <property type="match status" value="2"/>
</dbReference>
<evidence type="ECO:0000256" key="7">
    <source>
        <dbReference type="ARBA" id="ARBA00022801"/>
    </source>
</evidence>
<accession>H2AZM5</accession>
<dbReference type="GO" id="GO:0071071">
    <property type="term" value="P:regulation of phospholipid biosynthetic process"/>
    <property type="evidence" value="ECO:0007669"/>
    <property type="project" value="EnsemblFungi"/>
</dbReference>
<dbReference type="CDD" id="cd00038">
    <property type="entry name" value="CAP_ED"/>
    <property type="match status" value="2"/>
</dbReference>
<sequence>MDKDMMNLTLKHVAFQDDVSNDSIVKASLRLSYVSVKLLVDCIKLLVIVTFHLVSTFLKLPTWVFLSGNRVQLTISFSAFIVLIAVVTYIIYGIVRNRVLSQYKKLTPDFDGSFKSNVLKKKKVSPKHPNDGHKKEKKKRAIDIANETFLSSYLDEFLSAIKIFGYLEKPVFHDLTKNMKKQKLDEGEILLLGDLDSSLGFAIVVEGTLQIFHEIDQQNDFDDYESEKFNNGVDFDFSSSKNLASELISSTLNKSDIESISSSASSDFTDDSNDSYLGNSSNEYITLKGGLGKFQLLNTVKSGNPVSSLVNILNLFTSPVRSSNSSGSDRYDSNDINQGLTNYSLSAMKNELTQTPRETPASISSPLDKQIAGILPLQYTPPTVVARAATDCTIAIIPPHAFTTLTSKYPRSTSHIIQMILNKLYHVTFQTAHQYLGLTNEIMTVERSLNKSSNYEIPYYLKEAAIRKLKHSIENDTELPLRKNKESYQGKIQSHNRHRFVSPDNSNETILERPPLTSSSSRKNVASSFLSSRHVVLDSRDHLNPGDLLSNVPLSRKEINLEKDVQNKPRAVKSGSSSTGIISPESNVSNINVVKNPLSPSISSDKKKNKHNFISSNLNATTTFSSTQDETEESAVRMALTEAMFNYLGIQKDIVTSDLGSSLRSKSNFSNGLTSTPHRSSELSLTNSVASYHTGYPNLRILPSNYAITAHKVKKAKKKDSYKEEVPSNLDFESAKNEFAQNIELLHFKQGSIIVKQNCSGKGLFYVISGKIKVTTSSNFTEQSFAATKPTDLKENRTLYYIETGGIAGYLSCLVGYRSFVNLEAKTDVYVGFLANEVIDKLYDKYFLIYLHLAEKLTSLLTPKLMKLDHALEWVHLSASDILFRQEEPANGIYVVLNGRLRQYQSHDSLLEEKYDDDDDTSESKGNEDTVLTEIPQGESFGEVEVLTASNRLSTIVAVRDSELARIPRSLFESLVLEHPSIMIRVSRLVAKKIMGQYDPISSSDRITSERGYKYDFNLTIPSTHAHSYNVGQTNQFGFTPYRTITIIPITPGLPVESFAHKLVNAFKQVGRTTIGLNQKTTLLHLGRHAFDKLAKLKQSGYFSELEQSYETVVYIADTSVNSSWTKTCIDQGDCILLLADARSRTDIGEYEKLLLESKTTARTELILLHPEKYVEPGLTQKWLRYRPWVHSHHHMQFLVNTMEDDTMEDTPATGTGVGLIDKITQNEFSKKTQLNISRLLPDSIKMKVESFSSRFMGRKRQYYSSIHSHKSDFLRLARILSGQAVGLVLGGGGARGISHLGVLQALDELGIPVDIIGGTSIGSFIGGLYAKDYDVVPIYGRIKKFAGRISSIWRMISDLTWPVTSYTTGHEFNRGIWKTFGDTRIEDFWLQYYCNSTNITESVQEIHSFGYAWRYIRASMSLAGLLPPLEENGSMLLDGGYVDNLPVLEMKARGCDTIFAVDVGSVDDRTPMKYGDSLNGFWIVFNRWNPFSSHPNIPNMAEIQMRLGYVSSVNALEKAKQTKGVIYARPPIEGYNTLDFAKFEEIYKVGAAYGRAFFQELIQSGKMPYIPGSKNSLMEPRASELLLQRRNSI</sequence>
<evidence type="ECO:0000256" key="9">
    <source>
        <dbReference type="ARBA" id="ARBA00022963"/>
    </source>
</evidence>
<keyword evidence="8 14" id="KW-0256">Endoplasmic reticulum</keyword>
<dbReference type="GO" id="GO:0034638">
    <property type="term" value="P:phosphatidylcholine catabolic process"/>
    <property type="evidence" value="ECO:0007669"/>
    <property type="project" value="EnsemblFungi"/>
</dbReference>
<name>H2AZM5_KAZAF</name>
<dbReference type="KEGG" id="kaf:KAFR_0I00440"/>
<feature type="domain" description="Cyclic nucleotide-binding" evidence="16">
    <location>
        <begin position="856"/>
        <end position="993"/>
    </location>
</feature>
<keyword evidence="11 13" id="KW-0443">Lipid metabolism</keyword>
<comment type="catalytic activity">
    <reaction evidence="14">
        <text>a 1-acyl-sn-glycero-3-phosphocholine + H2O = sn-glycerol 3-phosphocholine + a fatty acid + H(+)</text>
        <dbReference type="Rhea" id="RHEA:15177"/>
        <dbReference type="ChEBI" id="CHEBI:15377"/>
        <dbReference type="ChEBI" id="CHEBI:15378"/>
        <dbReference type="ChEBI" id="CHEBI:16870"/>
        <dbReference type="ChEBI" id="CHEBI:28868"/>
        <dbReference type="ChEBI" id="CHEBI:58168"/>
        <dbReference type="EC" id="3.1.1.5"/>
    </reaction>
</comment>
<protein>
    <recommendedName>
        <fullName evidence="4 14">Lysophospholipase NTE1</fullName>
        <ecNumber evidence="3 14">3.1.1.5</ecNumber>
    </recommendedName>
    <alternativeName>
        <fullName evidence="14">Intracellular phospholipase B</fullName>
    </alternativeName>
</protein>
<organism evidence="18 19">
    <name type="scientific">Kazachstania africana (strain ATCC 22294 / BCRC 22015 / CBS 2517 / CECT 1963 / NBRC 1671 / NRRL Y-8276)</name>
    <name type="common">Yeast</name>
    <name type="synonym">Kluyveromyces africanus</name>
    <dbReference type="NCBI Taxonomy" id="1071382"/>
    <lineage>
        <taxon>Eukaryota</taxon>
        <taxon>Fungi</taxon>
        <taxon>Dikarya</taxon>
        <taxon>Ascomycota</taxon>
        <taxon>Saccharomycotina</taxon>
        <taxon>Saccharomycetes</taxon>
        <taxon>Saccharomycetales</taxon>
        <taxon>Saccharomycetaceae</taxon>
        <taxon>Kazachstania</taxon>
    </lineage>
</organism>
<evidence type="ECO:0000256" key="6">
    <source>
        <dbReference type="ARBA" id="ARBA00022737"/>
    </source>
</evidence>
<dbReference type="eggNOG" id="KOG2968">
    <property type="taxonomic scope" value="Eukaryota"/>
</dbReference>
<dbReference type="PROSITE" id="PS50042">
    <property type="entry name" value="CNMP_BINDING_3"/>
    <property type="match status" value="2"/>
</dbReference>
<evidence type="ECO:0000259" key="17">
    <source>
        <dbReference type="PROSITE" id="PS51635"/>
    </source>
</evidence>
<dbReference type="Pfam" id="PF24179">
    <property type="entry name" value="NTE_Ploop"/>
    <property type="match status" value="1"/>
</dbReference>